<reference evidence="1 2" key="1">
    <citation type="submission" date="2010-01" db="EMBL/GenBank/DDBJ databases">
        <authorList>
            <person name="Weinstock G."/>
            <person name="Sodergren E."/>
            <person name="Clifton S."/>
            <person name="Fulton L."/>
            <person name="Fulton B."/>
            <person name="Courtney L."/>
            <person name="Fronick C."/>
            <person name="Harrison M."/>
            <person name="Strong C."/>
            <person name="Farmer C."/>
            <person name="Delahaunty K."/>
            <person name="Markovic C."/>
            <person name="Hall O."/>
            <person name="Minx P."/>
            <person name="Tomlinson C."/>
            <person name="Mitreva M."/>
            <person name="Nelson J."/>
            <person name="Hou S."/>
            <person name="Wollam A."/>
            <person name="Pepin K.H."/>
            <person name="Johnson M."/>
            <person name="Bhonagiri V."/>
            <person name="Nash W.E."/>
            <person name="Warren W."/>
            <person name="Chinwalla A."/>
            <person name="Mardis E.R."/>
            <person name="Wilson R.K."/>
        </authorList>
    </citation>
    <scope>NUCLEOTIDE SEQUENCE [LARGE SCALE GENOMIC DNA]</scope>
    <source>
        <strain evidence="1 2">DSM 13479</strain>
    </source>
</reference>
<dbReference type="AlphaFoldDB" id="D3AUW6"/>
<organism evidence="1 2">
    <name type="scientific">Hungatella hathewayi DSM 13479</name>
    <dbReference type="NCBI Taxonomy" id="566550"/>
    <lineage>
        <taxon>Bacteria</taxon>
        <taxon>Bacillati</taxon>
        <taxon>Bacillota</taxon>
        <taxon>Clostridia</taxon>
        <taxon>Lachnospirales</taxon>
        <taxon>Lachnospiraceae</taxon>
        <taxon>Hungatella</taxon>
    </lineage>
</organism>
<sequence length="41" mass="4948">MARNGSNYDTEMPRVFQKLIIEEYYDEGIRTMARTHVIREL</sequence>
<feature type="non-terminal residue" evidence="1">
    <location>
        <position position="41"/>
    </location>
</feature>
<dbReference type="Proteomes" id="UP000004968">
    <property type="component" value="Unassembled WGS sequence"/>
</dbReference>
<name>D3AUW6_9FIRM</name>
<evidence type="ECO:0000313" key="2">
    <source>
        <dbReference type="Proteomes" id="UP000004968"/>
    </source>
</evidence>
<dbReference type="HOGENOM" id="CLU_3281324_0_0_9"/>
<accession>D3AUW6</accession>
<comment type="caution">
    <text evidence="1">The sequence shown here is derived from an EMBL/GenBank/DDBJ whole genome shotgun (WGS) entry which is preliminary data.</text>
</comment>
<dbReference type="EMBL" id="ACIO01001149">
    <property type="protein sequence ID" value="EFC94392.1"/>
    <property type="molecule type" value="Genomic_DNA"/>
</dbReference>
<proteinExistence type="predicted"/>
<protein>
    <submittedName>
        <fullName evidence="1">Uncharacterized protein</fullName>
    </submittedName>
</protein>
<gene>
    <name evidence="1" type="ORF">CLOSTHATH_07436</name>
</gene>
<evidence type="ECO:0000313" key="1">
    <source>
        <dbReference type="EMBL" id="EFC94392.1"/>
    </source>
</evidence>